<accession>A0A939MPD1</accession>
<dbReference type="PANTHER" id="PTHR21716">
    <property type="entry name" value="TRANSMEMBRANE PROTEIN"/>
    <property type="match status" value="1"/>
</dbReference>
<name>A0A939MPD1_9MICO</name>
<keyword evidence="4" id="KW-1003">Cell membrane</keyword>
<feature type="region of interest" description="Disordered" evidence="8">
    <location>
        <begin position="1"/>
        <end position="21"/>
    </location>
</feature>
<dbReference type="Pfam" id="PF01594">
    <property type="entry name" value="AI-2E_transport"/>
    <property type="match status" value="1"/>
</dbReference>
<evidence type="ECO:0000256" key="3">
    <source>
        <dbReference type="ARBA" id="ARBA00022448"/>
    </source>
</evidence>
<feature type="transmembrane region" description="Helical" evidence="9">
    <location>
        <begin position="329"/>
        <end position="360"/>
    </location>
</feature>
<keyword evidence="5 9" id="KW-0812">Transmembrane</keyword>
<feature type="transmembrane region" description="Helical" evidence="9">
    <location>
        <begin position="259"/>
        <end position="286"/>
    </location>
</feature>
<evidence type="ECO:0000256" key="8">
    <source>
        <dbReference type="SAM" id="MobiDB-lite"/>
    </source>
</evidence>
<feature type="transmembrane region" description="Helical" evidence="9">
    <location>
        <begin position="231"/>
        <end position="253"/>
    </location>
</feature>
<dbReference type="RefSeq" id="WP_208098261.1">
    <property type="nucleotide sequence ID" value="NZ_JAGDYM010000013.1"/>
</dbReference>
<gene>
    <name evidence="10" type="ORF">J4H92_11090</name>
</gene>
<dbReference type="GO" id="GO:0005886">
    <property type="term" value="C:plasma membrane"/>
    <property type="evidence" value="ECO:0007669"/>
    <property type="project" value="UniProtKB-SubCell"/>
</dbReference>
<feature type="transmembrane region" description="Helical" evidence="9">
    <location>
        <begin position="54"/>
        <end position="72"/>
    </location>
</feature>
<feature type="transmembrane region" description="Helical" evidence="9">
    <location>
        <begin position="177"/>
        <end position="196"/>
    </location>
</feature>
<evidence type="ECO:0000256" key="7">
    <source>
        <dbReference type="ARBA" id="ARBA00023136"/>
    </source>
</evidence>
<proteinExistence type="inferred from homology"/>
<dbReference type="Proteomes" id="UP000664382">
    <property type="component" value="Unassembled WGS sequence"/>
</dbReference>
<dbReference type="EMBL" id="JAGDYM010000013">
    <property type="protein sequence ID" value="MBO1902492.1"/>
    <property type="molecule type" value="Genomic_DNA"/>
</dbReference>
<evidence type="ECO:0000256" key="5">
    <source>
        <dbReference type="ARBA" id="ARBA00022692"/>
    </source>
</evidence>
<evidence type="ECO:0000256" key="4">
    <source>
        <dbReference type="ARBA" id="ARBA00022475"/>
    </source>
</evidence>
<evidence type="ECO:0000256" key="1">
    <source>
        <dbReference type="ARBA" id="ARBA00004651"/>
    </source>
</evidence>
<feature type="compositionally biased region" description="Polar residues" evidence="8">
    <location>
        <begin position="1"/>
        <end position="15"/>
    </location>
</feature>
<organism evidence="10 11">
    <name type="scientific">Leucobacter weissii</name>
    <dbReference type="NCBI Taxonomy" id="1983706"/>
    <lineage>
        <taxon>Bacteria</taxon>
        <taxon>Bacillati</taxon>
        <taxon>Actinomycetota</taxon>
        <taxon>Actinomycetes</taxon>
        <taxon>Micrococcales</taxon>
        <taxon>Microbacteriaceae</taxon>
        <taxon>Leucobacter</taxon>
    </lineage>
</organism>
<evidence type="ECO:0000313" key="10">
    <source>
        <dbReference type="EMBL" id="MBO1902492.1"/>
    </source>
</evidence>
<feature type="transmembrane region" description="Helical" evidence="9">
    <location>
        <begin position="84"/>
        <end position="105"/>
    </location>
</feature>
<dbReference type="PANTHER" id="PTHR21716:SF53">
    <property type="entry name" value="PERMEASE PERM-RELATED"/>
    <property type="match status" value="1"/>
</dbReference>
<dbReference type="AlphaFoldDB" id="A0A939MPD1"/>
<dbReference type="InterPro" id="IPR002549">
    <property type="entry name" value="AI-2E-like"/>
</dbReference>
<evidence type="ECO:0000256" key="9">
    <source>
        <dbReference type="SAM" id="Phobius"/>
    </source>
</evidence>
<feature type="transmembrane region" description="Helical" evidence="9">
    <location>
        <begin position="298"/>
        <end position="317"/>
    </location>
</feature>
<keyword evidence="11" id="KW-1185">Reference proteome</keyword>
<feature type="transmembrane region" description="Helical" evidence="9">
    <location>
        <begin position="28"/>
        <end position="48"/>
    </location>
</feature>
<keyword evidence="6 9" id="KW-1133">Transmembrane helix</keyword>
<evidence type="ECO:0000256" key="2">
    <source>
        <dbReference type="ARBA" id="ARBA00009773"/>
    </source>
</evidence>
<reference evidence="10" key="1">
    <citation type="submission" date="2021-03" db="EMBL/GenBank/DDBJ databases">
        <title>Leucobacter chromiisoli sp. nov., isolated from chromium-containing soil of chemical plant.</title>
        <authorList>
            <person name="Xu Z."/>
        </authorList>
    </citation>
    <scope>NUCLEOTIDE SEQUENCE</scope>
    <source>
        <strain evidence="10">S27</strain>
    </source>
</reference>
<sequence length="376" mass="39616">MTPLTTPDTEPLSDTTPRRRSVSLRRPFATGLLLAGGALAAFTAWSSIPLLLPLLASIALAAIFAIGLAPAVRALQRRRVPRGLAIGAVTGSTLLVIVGSVLLLVPTLTQQATQLLARTDEFLTSGSLDSLAVGLQRFVPDTVLDVNVMLDEAVHALLETVTAATVYSDALSLVTSLGTGLLMTALVIILTVYFLASGTWFRRQFLALLPAAHRRAGIRVTDRITRSVGQYLRALILLALLNGALTLIILLITGATLPVLLAAVALVCTLIPLIGIQLGAVIVVAVQALTAPTDTTTWVTLTVWYFIYALVEAYVIAPRVIGHRVNMPQIVVLLLTLIGGALYGILGALLSIPIAIAIAASAQELAKTRRQSAARA</sequence>
<comment type="subcellular location">
    <subcellularLocation>
        <location evidence="1">Cell membrane</location>
        <topology evidence="1">Multi-pass membrane protein</topology>
    </subcellularLocation>
</comment>
<evidence type="ECO:0000256" key="6">
    <source>
        <dbReference type="ARBA" id="ARBA00022989"/>
    </source>
</evidence>
<comment type="similarity">
    <text evidence="2">Belongs to the autoinducer-2 exporter (AI-2E) (TC 2.A.86) family.</text>
</comment>
<comment type="caution">
    <text evidence="10">The sequence shown here is derived from an EMBL/GenBank/DDBJ whole genome shotgun (WGS) entry which is preliminary data.</text>
</comment>
<keyword evidence="3" id="KW-0813">Transport</keyword>
<protein>
    <submittedName>
        <fullName evidence="10">AI-2E family transporter</fullName>
    </submittedName>
</protein>
<keyword evidence="7 9" id="KW-0472">Membrane</keyword>
<evidence type="ECO:0000313" key="11">
    <source>
        <dbReference type="Proteomes" id="UP000664382"/>
    </source>
</evidence>